<dbReference type="InterPro" id="IPR001647">
    <property type="entry name" value="HTH_TetR"/>
</dbReference>
<feature type="domain" description="HTH tetR-type" evidence="3">
    <location>
        <begin position="32"/>
        <end position="92"/>
    </location>
</feature>
<reference evidence="4 5" key="1">
    <citation type="submission" date="2017-06" db="EMBL/GenBank/DDBJ databases">
        <authorList>
            <person name="Kim H.J."/>
            <person name="Triplett B.A."/>
        </authorList>
    </citation>
    <scope>NUCLEOTIDE SEQUENCE [LARGE SCALE GENOMIC DNA]</scope>
    <source>
        <strain evidence="4 5">DS15</strain>
    </source>
</reference>
<evidence type="ECO:0000259" key="3">
    <source>
        <dbReference type="PROSITE" id="PS50977"/>
    </source>
</evidence>
<dbReference type="SUPFAM" id="SSF46689">
    <property type="entry name" value="Homeodomain-like"/>
    <property type="match status" value="1"/>
</dbReference>
<gene>
    <name evidence="4" type="ORF">SAMN06295955_10785</name>
</gene>
<feature type="DNA-binding region" description="H-T-H motif" evidence="2">
    <location>
        <begin position="55"/>
        <end position="74"/>
    </location>
</feature>
<dbReference type="EMBL" id="FZPA01000007">
    <property type="protein sequence ID" value="SNS89826.1"/>
    <property type="molecule type" value="Genomic_DNA"/>
</dbReference>
<keyword evidence="5" id="KW-1185">Reference proteome</keyword>
<dbReference type="Proteomes" id="UP000198339">
    <property type="component" value="Unassembled WGS sequence"/>
</dbReference>
<dbReference type="PROSITE" id="PS50977">
    <property type="entry name" value="HTH_TETR_2"/>
    <property type="match status" value="1"/>
</dbReference>
<dbReference type="PRINTS" id="PR00455">
    <property type="entry name" value="HTHTETR"/>
</dbReference>
<evidence type="ECO:0000256" key="1">
    <source>
        <dbReference type="ARBA" id="ARBA00023125"/>
    </source>
</evidence>
<organism evidence="4 5">
    <name type="scientific">Sphingopyxis indica</name>
    <dbReference type="NCBI Taxonomy" id="436663"/>
    <lineage>
        <taxon>Bacteria</taxon>
        <taxon>Pseudomonadati</taxon>
        <taxon>Pseudomonadota</taxon>
        <taxon>Alphaproteobacteria</taxon>
        <taxon>Sphingomonadales</taxon>
        <taxon>Sphingomonadaceae</taxon>
        <taxon>Sphingopyxis</taxon>
    </lineage>
</organism>
<evidence type="ECO:0000256" key="2">
    <source>
        <dbReference type="PROSITE-ProRule" id="PRU00335"/>
    </source>
</evidence>
<name>A0A239I7F7_9SPHN</name>
<evidence type="ECO:0000313" key="5">
    <source>
        <dbReference type="Proteomes" id="UP000198339"/>
    </source>
</evidence>
<accession>A0A239I7F7</accession>
<keyword evidence="1 2" id="KW-0238">DNA-binding</keyword>
<dbReference type="InterPro" id="IPR050109">
    <property type="entry name" value="HTH-type_TetR-like_transc_reg"/>
</dbReference>
<dbReference type="Pfam" id="PF00440">
    <property type="entry name" value="TetR_N"/>
    <property type="match status" value="1"/>
</dbReference>
<dbReference type="GO" id="GO:0000976">
    <property type="term" value="F:transcription cis-regulatory region binding"/>
    <property type="evidence" value="ECO:0007669"/>
    <property type="project" value="TreeGrafter"/>
</dbReference>
<sequence length="229" mass="25443">MDRHVSRPKIVKQRTQGKVRMKRSSRNYVEGESPRERIVDAARRLFGSKGFYATTTAELAEEASVSVGQIYRLFTDKDDVILAIVEENVRVRLAEMHSIFDAVERRELAMFEAIKAIAASSLHNEDSSLFYEILAEACRNPTVAERFETQTAFYRDGIRRLAALARPDVPAAELDSYGDVMMACFIGLGHRTAMSPPVDAEATSHSTACLMMRALGLAGLESGRVQAQP</sequence>
<dbReference type="PANTHER" id="PTHR30055:SF226">
    <property type="entry name" value="HTH-TYPE TRANSCRIPTIONAL REGULATOR PKSA"/>
    <property type="match status" value="1"/>
</dbReference>
<protein>
    <submittedName>
        <fullName evidence="4">Transcriptional regulator, TetR family</fullName>
    </submittedName>
</protein>
<dbReference type="InterPro" id="IPR009057">
    <property type="entry name" value="Homeodomain-like_sf"/>
</dbReference>
<dbReference type="AlphaFoldDB" id="A0A239I7F7"/>
<proteinExistence type="predicted"/>
<dbReference type="PANTHER" id="PTHR30055">
    <property type="entry name" value="HTH-TYPE TRANSCRIPTIONAL REGULATOR RUTR"/>
    <property type="match status" value="1"/>
</dbReference>
<dbReference type="Gene3D" id="1.10.357.10">
    <property type="entry name" value="Tetracycline Repressor, domain 2"/>
    <property type="match status" value="1"/>
</dbReference>
<evidence type="ECO:0000313" key="4">
    <source>
        <dbReference type="EMBL" id="SNS89826.1"/>
    </source>
</evidence>
<dbReference type="GO" id="GO:0003700">
    <property type="term" value="F:DNA-binding transcription factor activity"/>
    <property type="evidence" value="ECO:0007669"/>
    <property type="project" value="TreeGrafter"/>
</dbReference>
<dbReference type="OrthoDB" id="9808189at2"/>